<dbReference type="InterPro" id="IPR013678">
    <property type="entry name" value="RNR_2_N"/>
</dbReference>
<accession>A0A382D749</accession>
<proteinExistence type="predicted"/>
<feature type="domain" description="Ribonucleotide reductase class II vitamin B12-dependent N-terminal" evidence="1">
    <location>
        <begin position="30"/>
        <end position="106"/>
    </location>
</feature>
<evidence type="ECO:0000313" key="2">
    <source>
        <dbReference type="EMBL" id="SVB34316.1"/>
    </source>
</evidence>
<evidence type="ECO:0000259" key="1">
    <source>
        <dbReference type="Pfam" id="PF08471"/>
    </source>
</evidence>
<dbReference type="Pfam" id="PF08471">
    <property type="entry name" value="Ribonuc_red_2_N"/>
    <property type="match status" value="1"/>
</dbReference>
<sequence length="112" mass="12618">MPAKVNGLKIPRHFTESGKDPFDKLSWSKKDVEIRNFDGTVAFSMKGVTLPDNYSQVASNVLAQKYLRKAGVPNKLRKVKEKAVPSWLQKSVPDLKVLDDLPESEKYGEEVD</sequence>
<dbReference type="AlphaFoldDB" id="A0A382D749"/>
<feature type="non-terminal residue" evidence="2">
    <location>
        <position position="112"/>
    </location>
</feature>
<organism evidence="2">
    <name type="scientific">marine metagenome</name>
    <dbReference type="NCBI Taxonomy" id="408172"/>
    <lineage>
        <taxon>unclassified sequences</taxon>
        <taxon>metagenomes</taxon>
        <taxon>ecological metagenomes</taxon>
    </lineage>
</organism>
<dbReference type="GO" id="GO:0050897">
    <property type="term" value="F:cobalt ion binding"/>
    <property type="evidence" value="ECO:0007669"/>
    <property type="project" value="InterPro"/>
</dbReference>
<gene>
    <name evidence="2" type="ORF">METZ01_LOCUS187170</name>
</gene>
<reference evidence="2" key="1">
    <citation type="submission" date="2018-05" db="EMBL/GenBank/DDBJ databases">
        <authorList>
            <person name="Lanie J.A."/>
            <person name="Ng W.-L."/>
            <person name="Kazmierczak K.M."/>
            <person name="Andrzejewski T.M."/>
            <person name="Davidsen T.M."/>
            <person name="Wayne K.J."/>
            <person name="Tettelin H."/>
            <person name="Glass J.I."/>
            <person name="Rusch D."/>
            <person name="Podicherti R."/>
            <person name="Tsui H.-C.T."/>
            <person name="Winkler M.E."/>
        </authorList>
    </citation>
    <scope>NUCLEOTIDE SEQUENCE</scope>
</reference>
<name>A0A382D749_9ZZZZ</name>
<protein>
    <recommendedName>
        <fullName evidence="1">Ribonucleotide reductase class II vitamin B12-dependent N-terminal domain-containing protein</fullName>
    </recommendedName>
</protein>
<dbReference type="EMBL" id="UINC01037990">
    <property type="protein sequence ID" value="SVB34316.1"/>
    <property type="molecule type" value="Genomic_DNA"/>
</dbReference>
<dbReference type="GO" id="GO:0004748">
    <property type="term" value="F:ribonucleoside-diphosphate reductase activity, thioredoxin disulfide as acceptor"/>
    <property type="evidence" value="ECO:0007669"/>
    <property type="project" value="InterPro"/>
</dbReference>